<accession>A0A0G0QVJ1</accession>
<dbReference type="AlphaFoldDB" id="A0A0G0QVJ1"/>
<name>A0A0G0QVJ1_9BACT</name>
<organism evidence="1 2">
    <name type="scientific">Candidatus Daviesbacteria bacterium GW2011_GWC2_40_12</name>
    <dbReference type="NCBI Taxonomy" id="1618431"/>
    <lineage>
        <taxon>Bacteria</taxon>
        <taxon>Candidatus Daviesiibacteriota</taxon>
    </lineage>
</organism>
<protein>
    <submittedName>
        <fullName evidence="1">Uncharacterized protein</fullName>
    </submittedName>
</protein>
<dbReference type="EMBL" id="LBYB01000012">
    <property type="protein sequence ID" value="KKR41376.1"/>
    <property type="molecule type" value="Genomic_DNA"/>
</dbReference>
<proteinExistence type="predicted"/>
<evidence type="ECO:0000313" key="2">
    <source>
        <dbReference type="Proteomes" id="UP000034881"/>
    </source>
</evidence>
<reference evidence="1 2" key="1">
    <citation type="journal article" date="2015" name="Nature">
        <title>rRNA introns, odd ribosomes, and small enigmatic genomes across a large radiation of phyla.</title>
        <authorList>
            <person name="Brown C.T."/>
            <person name="Hug L.A."/>
            <person name="Thomas B.C."/>
            <person name="Sharon I."/>
            <person name="Castelle C.J."/>
            <person name="Singh A."/>
            <person name="Wilkins M.J."/>
            <person name="Williams K.H."/>
            <person name="Banfield J.F."/>
        </authorList>
    </citation>
    <scope>NUCLEOTIDE SEQUENCE [LARGE SCALE GENOMIC DNA]</scope>
</reference>
<sequence length="95" mass="10764">MKEREPLSQQTLGYARMLDRALKGAYDFTEELNKLGGKDFQMGDGEENSVFVDREFVAMLRGAASGAYEELKSEGHKDFADKIVSKIQERSQIKK</sequence>
<evidence type="ECO:0000313" key="1">
    <source>
        <dbReference type="EMBL" id="KKR41376.1"/>
    </source>
</evidence>
<comment type="caution">
    <text evidence="1">The sequence shown here is derived from an EMBL/GenBank/DDBJ whole genome shotgun (WGS) entry which is preliminary data.</text>
</comment>
<dbReference type="Proteomes" id="UP000034881">
    <property type="component" value="Unassembled WGS sequence"/>
</dbReference>
<gene>
    <name evidence="1" type="ORF">UT77_C0012G0003</name>
</gene>